<feature type="signal peptide" evidence="5">
    <location>
        <begin position="1"/>
        <end position="24"/>
    </location>
</feature>
<evidence type="ECO:0000313" key="7">
    <source>
        <dbReference type="EMBL" id="CAI9113412.1"/>
    </source>
</evidence>
<dbReference type="InterPro" id="IPR018119">
    <property type="entry name" value="Strictosidine_synth_cons-reg"/>
</dbReference>
<accession>A0AAV1E030</accession>
<evidence type="ECO:0000256" key="1">
    <source>
        <dbReference type="ARBA" id="ARBA00004116"/>
    </source>
</evidence>
<dbReference type="GO" id="GO:0016787">
    <property type="term" value="F:hydrolase activity"/>
    <property type="evidence" value="ECO:0007669"/>
    <property type="project" value="TreeGrafter"/>
</dbReference>
<evidence type="ECO:0000256" key="4">
    <source>
        <dbReference type="ARBA" id="ARBA00023180"/>
    </source>
</evidence>
<keyword evidence="3" id="KW-0926">Vacuole</keyword>
<reference evidence="7" key="1">
    <citation type="submission" date="2023-03" db="EMBL/GenBank/DDBJ databases">
        <authorList>
            <person name="Julca I."/>
        </authorList>
    </citation>
    <scope>NUCLEOTIDE SEQUENCE</scope>
</reference>
<evidence type="ECO:0000256" key="2">
    <source>
        <dbReference type="ARBA" id="ARBA00009191"/>
    </source>
</evidence>
<dbReference type="InterPro" id="IPR011042">
    <property type="entry name" value="6-blade_b-propeller_TolB-like"/>
</dbReference>
<comment type="similarity">
    <text evidence="2">Belongs to the strictosidine synthase family.</text>
</comment>
<dbReference type="GO" id="GO:0012505">
    <property type="term" value="C:endomembrane system"/>
    <property type="evidence" value="ECO:0007669"/>
    <property type="project" value="TreeGrafter"/>
</dbReference>
<feature type="chain" id="PRO_5043807665" evidence="5">
    <location>
        <begin position="25"/>
        <end position="334"/>
    </location>
</feature>
<protein>
    <submittedName>
        <fullName evidence="7">OLC1v1014009C1</fullName>
    </submittedName>
</protein>
<keyword evidence="5" id="KW-0732">Signal</keyword>
<dbReference type="EMBL" id="OX459124">
    <property type="protein sequence ID" value="CAI9113412.1"/>
    <property type="molecule type" value="Genomic_DNA"/>
</dbReference>
<name>A0AAV1E030_OLDCO</name>
<keyword evidence="4" id="KW-0325">Glycoprotein</keyword>
<organism evidence="7 8">
    <name type="scientific">Oldenlandia corymbosa var. corymbosa</name>
    <dbReference type="NCBI Taxonomy" id="529605"/>
    <lineage>
        <taxon>Eukaryota</taxon>
        <taxon>Viridiplantae</taxon>
        <taxon>Streptophyta</taxon>
        <taxon>Embryophyta</taxon>
        <taxon>Tracheophyta</taxon>
        <taxon>Spermatophyta</taxon>
        <taxon>Magnoliopsida</taxon>
        <taxon>eudicotyledons</taxon>
        <taxon>Gunneridae</taxon>
        <taxon>Pentapetalae</taxon>
        <taxon>asterids</taxon>
        <taxon>lamiids</taxon>
        <taxon>Gentianales</taxon>
        <taxon>Rubiaceae</taxon>
        <taxon>Rubioideae</taxon>
        <taxon>Spermacoceae</taxon>
        <taxon>Hedyotis-Oldenlandia complex</taxon>
        <taxon>Oldenlandia</taxon>
    </lineage>
</organism>
<gene>
    <name evidence="7" type="ORF">OLC1_LOCUS20436</name>
</gene>
<dbReference type="PANTHER" id="PTHR10426">
    <property type="entry name" value="STRICTOSIDINE SYNTHASE-RELATED"/>
    <property type="match status" value="1"/>
</dbReference>
<evidence type="ECO:0000259" key="6">
    <source>
        <dbReference type="Pfam" id="PF03088"/>
    </source>
</evidence>
<evidence type="ECO:0000256" key="3">
    <source>
        <dbReference type="ARBA" id="ARBA00022554"/>
    </source>
</evidence>
<comment type="subcellular location">
    <subcellularLocation>
        <location evidence="1">Vacuole</location>
    </subcellularLocation>
</comment>
<dbReference type="Pfam" id="PF03088">
    <property type="entry name" value="Str_synth"/>
    <property type="match status" value="1"/>
</dbReference>
<dbReference type="AlphaFoldDB" id="A0AAV1E030"/>
<dbReference type="Gene3D" id="2.120.10.30">
    <property type="entry name" value="TolB, C-terminal domain"/>
    <property type="match status" value="1"/>
</dbReference>
<dbReference type="Proteomes" id="UP001161247">
    <property type="component" value="Chromosome 7"/>
</dbReference>
<dbReference type="PANTHER" id="PTHR10426:SF136">
    <property type="entry name" value="PROTEIN STRICTOSIDINE SYNTHASE-LIKE 9-LIKE"/>
    <property type="match status" value="1"/>
</dbReference>
<keyword evidence="8" id="KW-1185">Reference proteome</keyword>
<evidence type="ECO:0000256" key="5">
    <source>
        <dbReference type="SAM" id="SignalP"/>
    </source>
</evidence>
<dbReference type="SUPFAM" id="SSF63829">
    <property type="entry name" value="Calcium-dependent phosphotriesterase"/>
    <property type="match status" value="1"/>
</dbReference>
<dbReference type="GO" id="GO:0005773">
    <property type="term" value="C:vacuole"/>
    <property type="evidence" value="ECO:0007669"/>
    <property type="project" value="UniProtKB-SubCell"/>
</dbReference>
<proteinExistence type="inferred from homology"/>
<evidence type="ECO:0000313" key="8">
    <source>
        <dbReference type="Proteomes" id="UP001161247"/>
    </source>
</evidence>
<sequence>MGKNLKMVICIFLFLLYFQQQVDCSRYPLFNRLSLRRANASGGEALAFNARGGGPYTGVADGRILRYRGHFLGWQDFATTSPMRNEKACDSTNGSNAAMCGRVLGLGFDFLSGDLYAVDTHFGFQVIPQSGGLGIQLATGFNGANFTYPNALDIDQVAREVYFTDAGKVFQTGNLAEIRRGRDNDGKVYRYNIETAKLTLLISNMSGPTGLAVSRDGRYLVISEYSRSRIRRFWLKGPNALTSETLIRLSGNPENIKTTARGDFWVAVTVPQPPPVQTTAAIAIRFNGLGRVLETINLTSEYSGDLISEVQEYFRRLYIASTASSFVGVSRVRP</sequence>
<feature type="domain" description="Strictosidine synthase conserved region" evidence="6">
    <location>
        <begin position="150"/>
        <end position="238"/>
    </location>
</feature>